<reference evidence="5 6" key="1">
    <citation type="submission" date="2015-08" db="EMBL/GenBank/DDBJ databases">
        <title>Emmonsia species relationships and genome sequence.</title>
        <authorList>
            <person name="Cuomo C.A."/>
            <person name="Schwartz I.S."/>
            <person name="Kenyon C."/>
            <person name="De Hoog G.S."/>
            <person name="Govender N.P."/>
            <person name="Botha A."/>
            <person name="Moreno L."/>
            <person name="De Vries M."/>
            <person name="Munoz J.F."/>
            <person name="Stielow J.B."/>
        </authorList>
    </citation>
    <scope>NUCLEOTIDE SEQUENCE [LARGE SCALE GENOMIC DNA]</scope>
    <source>
        <strain evidence="5 6">EI222</strain>
    </source>
</reference>
<dbReference type="VEuPathDB" id="FungiDB:ACJ73_01447"/>
<comment type="caution">
    <text evidence="5">The sequence shown here is derived from an EMBL/GenBank/DDBJ whole genome shotgun (WGS) entry which is preliminary data.</text>
</comment>
<gene>
    <name evidence="5" type="ORF">ACJ73_01447</name>
</gene>
<dbReference type="PANTHER" id="PTHR24123">
    <property type="entry name" value="ANKYRIN REPEAT-CONTAINING"/>
    <property type="match status" value="1"/>
</dbReference>
<evidence type="ECO:0000256" key="2">
    <source>
        <dbReference type="ARBA" id="ARBA00023043"/>
    </source>
</evidence>
<keyword evidence="2 3" id="KW-0040">ANK repeat</keyword>
<dbReference type="PROSITE" id="PS50088">
    <property type="entry name" value="ANK_REPEAT"/>
    <property type="match status" value="3"/>
</dbReference>
<dbReference type="EMBL" id="LGTZ01000132">
    <property type="protein sequence ID" value="OJD27161.1"/>
    <property type="molecule type" value="Genomic_DNA"/>
</dbReference>
<proteinExistence type="predicted"/>
<feature type="repeat" description="ANK" evidence="3">
    <location>
        <begin position="739"/>
        <end position="771"/>
    </location>
</feature>
<dbReference type="InterPro" id="IPR036770">
    <property type="entry name" value="Ankyrin_rpt-contain_sf"/>
</dbReference>
<feature type="repeat" description="ANK" evidence="3">
    <location>
        <begin position="774"/>
        <end position="800"/>
    </location>
</feature>
<dbReference type="PROSITE" id="PS50297">
    <property type="entry name" value="ANK_REP_REGION"/>
    <property type="match status" value="3"/>
</dbReference>
<evidence type="ECO:0000313" key="6">
    <source>
        <dbReference type="Proteomes" id="UP000242791"/>
    </source>
</evidence>
<name>A0A1J9QF77_9EURO</name>
<dbReference type="Gene3D" id="1.25.40.20">
    <property type="entry name" value="Ankyrin repeat-containing domain"/>
    <property type="match status" value="3"/>
</dbReference>
<dbReference type="InterPro" id="IPR051165">
    <property type="entry name" value="Multifunctional_ANK_Repeat"/>
</dbReference>
<evidence type="ECO:0000256" key="3">
    <source>
        <dbReference type="PROSITE-ProRule" id="PRU00023"/>
    </source>
</evidence>
<dbReference type="SMART" id="SM00248">
    <property type="entry name" value="ANK"/>
    <property type="match status" value="8"/>
</dbReference>
<feature type="region of interest" description="Disordered" evidence="4">
    <location>
        <begin position="354"/>
        <end position="380"/>
    </location>
</feature>
<feature type="repeat" description="ANK" evidence="3">
    <location>
        <begin position="704"/>
        <end position="736"/>
    </location>
</feature>
<dbReference type="AlphaFoldDB" id="A0A1J9QF77"/>
<keyword evidence="6" id="KW-1185">Reference proteome</keyword>
<accession>A0A1J9QF77</accession>
<organism evidence="5 6">
    <name type="scientific">Blastomyces percursus</name>
    <dbReference type="NCBI Taxonomy" id="1658174"/>
    <lineage>
        <taxon>Eukaryota</taxon>
        <taxon>Fungi</taxon>
        <taxon>Dikarya</taxon>
        <taxon>Ascomycota</taxon>
        <taxon>Pezizomycotina</taxon>
        <taxon>Eurotiomycetes</taxon>
        <taxon>Eurotiomycetidae</taxon>
        <taxon>Onygenales</taxon>
        <taxon>Ajellomycetaceae</taxon>
        <taxon>Blastomyces</taxon>
    </lineage>
</organism>
<keyword evidence="1" id="KW-0677">Repeat</keyword>
<dbReference type="OrthoDB" id="4187070at2759"/>
<evidence type="ECO:0000256" key="1">
    <source>
        <dbReference type="ARBA" id="ARBA00022737"/>
    </source>
</evidence>
<dbReference type="STRING" id="1658174.A0A1J9QF77"/>
<evidence type="ECO:0000313" key="5">
    <source>
        <dbReference type="EMBL" id="OJD27161.1"/>
    </source>
</evidence>
<sequence length="808" mass="87368">MSANSMNNILVPRDGGRIWTLVPVDASHHKLMTKPVIPMIAIAAAWSWCLEFLAHCQFSPRSSDLCLHLQFKFCGRLHFPGFSSKTHISLTFGNLSKAENHPRAVAFGSTKFDLSTNNIASINHAATEIAKSIPETFTGEHSARMKALANGSLLDAKLEVFRLLSYQASNNLIEDIEDKDGMEEECRFSRIIDKFRNFNLPRRMWVKTFSVGQDHTSTAFAEALFEAAINTGSLDIVQVLLEARIDPNQPINGSMTSSVERQIQYDADSRVRSIKMATPLLKAGANVDGVTGEKQVPALHITAHLARSRWPSCSWVAEQMFVAGFVLSSLVISSPVSHPLTFAASRPKYVDRAFDNPVADSSDTEEGPETKESETSPSQDHEILQDALTVAAHHGKIGIDEFLLAAGGNIDGDNSLGSTALETAMLLGANPNHLKKLDPLHIAAAKCDARALYSSYKIDVDTSITLVPERDSPMLSPHFNNRRLANLEATITLLHTPLQFALHRVHNPIYKAAMILLQAGAKLMGGELVQAVDFDSIALVQALLDRGVDINEQSWDGRTALQVCLGAGHDSLPGFLLRNGSKLYGGELFSALKAGRQELVDLLLAHYATPHNTGPNGESILEGACLSQDLNQIFWAIRHGPRSYYSGALCAAVCSFKKGKDIAPIKSLLSERKFGKVDKLLEATAVGYAASLAIWPVLKCLLNLGDLALQAAVEHGHLGPIDMLLTAGADVNDQSSPDAGATALQLAAAKGYLGIAKQLLELGAVINASRADIKSRTTLEAAAEQGRLDMVQLFLEDGAETEGGGIWQ</sequence>
<dbReference type="Pfam" id="PF12796">
    <property type="entry name" value="Ank_2"/>
    <property type="match status" value="1"/>
</dbReference>
<dbReference type="InterPro" id="IPR002110">
    <property type="entry name" value="Ankyrin_rpt"/>
</dbReference>
<dbReference type="SUPFAM" id="SSF48403">
    <property type="entry name" value="Ankyrin repeat"/>
    <property type="match status" value="2"/>
</dbReference>
<dbReference type="PANTHER" id="PTHR24123:SF33">
    <property type="entry name" value="PROTEIN HOS4"/>
    <property type="match status" value="1"/>
</dbReference>
<protein>
    <submittedName>
        <fullName evidence="5">Uncharacterized protein</fullName>
    </submittedName>
</protein>
<dbReference type="Proteomes" id="UP000242791">
    <property type="component" value="Unassembled WGS sequence"/>
</dbReference>
<feature type="compositionally biased region" description="Basic and acidic residues" evidence="4">
    <location>
        <begin position="368"/>
        <end position="380"/>
    </location>
</feature>
<evidence type="ECO:0000256" key="4">
    <source>
        <dbReference type="SAM" id="MobiDB-lite"/>
    </source>
</evidence>